<dbReference type="PANTHER" id="PTHR10621:SF0">
    <property type="entry name" value="UV EXCISION REPAIR PROTEIN RAD23"/>
    <property type="match status" value="1"/>
</dbReference>
<dbReference type="SUPFAM" id="SSF54236">
    <property type="entry name" value="Ubiquitin-like"/>
    <property type="match status" value="1"/>
</dbReference>
<accession>A0ABQ9X6U2</accession>
<dbReference type="PANTHER" id="PTHR10621">
    <property type="entry name" value="UV EXCISION REPAIR PROTEIN RAD23"/>
    <property type="match status" value="1"/>
</dbReference>
<gene>
    <name evidence="2" type="ORF">BLNAU_18707</name>
</gene>
<dbReference type="CDD" id="cd17039">
    <property type="entry name" value="Ubl_ubiquitin_like"/>
    <property type="match status" value="1"/>
</dbReference>
<proteinExistence type="predicted"/>
<dbReference type="SMART" id="SM00213">
    <property type="entry name" value="UBQ"/>
    <property type="match status" value="1"/>
</dbReference>
<dbReference type="SUPFAM" id="SSF46934">
    <property type="entry name" value="UBA-like"/>
    <property type="match status" value="1"/>
</dbReference>
<protein>
    <recommendedName>
        <fullName evidence="1">Ubiquitin-like domain-containing protein</fullName>
    </recommendedName>
</protein>
<dbReference type="InterPro" id="IPR029071">
    <property type="entry name" value="Ubiquitin-like_domsf"/>
</dbReference>
<sequence>MKVTVRRTPHDDIHVEYEPEDSVLVLKQKIEKVHNISPDAQFLVFAGRALKDDTLMKDLKLNTRSVIVVKSSLDEKTPKTPRKRETPKPIRIIPATDERPAIDTSSEEFKKALAELQEKHKCDEDQATIALRRTAMNIAEAIELLSSGVDLREDHNDLGMRVAVGPIGRGVGGRQPTLPPIDKRGTTIDFVVTDAPNKPTSSKLDSLNFDDPTNGGCLFGDAEGDERVPYCFTETGIALKITTVDRDALTSLIEETKADPFSAVEAYYASDRNVETAKSILES</sequence>
<dbReference type="Proteomes" id="UP001281761">
    <property type="component" value="Unassembled WGS sequence"/>
</dbReference>
<comment type="caution">
    <text evidence="2">The sequence shown here is derived from an EMBL/GenBank/DDBJ whole genome shotgun (WGS) entry which is preliminary data.</text>
</comment>
<dbReference type="PROSITE" id="PS50053">
    <property type="entry name" value="UBIQUITIN_2"/>
    <property type="match status" value="1"/>
</dbReference>
<keyword evidence="3" id="KW-1185">Reference proteome</keyword>
<dbReference type="EMBL" id="JARBJD010000230">
    <property type="protein sequence ID" value="KAK2946346.1"/>
    <property type="molecule type" value="Genomic_DNA"/>
</dbReference>
<organism evidence="2 3">
    <name type="scientific">Blattamonas nauphoetae</name>
    <dbReference type="NCBI Taxonomy" id="2049346"/>
    <lineage>
        <taxon>Eukaryota</taxon>
        <taxon>Metamonada</taxon>
        <taxon>Preaxostyla</taxon>
        <taxon>Oxymonadida</taxon>
        <taxon>Blattamonas</taxon>
    </lineage>
</organism>
<evidence type="ECO:0000259" key="1">
    <source>
        <dbReference type="PROSITE" id="PS50053"/>
    </source>
</evidence>
<evidence type="ECO:0000313" key="2">
    <source>
        <dbReference type="EMBL" id="KAK2946346.1"/>
    </source>
</evidence>
<name>A0ABQ9X6U2_9EUKA</name>
<dbReference type="Gene3D" id="3.10.20.90">
    <property type="entry name" value="Phosphatidylinositol 3-kinase Catalytic Subunit, Chain A, domain 1"/>
    <property type="match status" value="1"/>
</dbReference>
<dbReference type="Pfam" id="PF00240">
    <property type="entry name" value="ubiquitin"/>
    <property type="match status" value="1"/>
</dbReference>
<feature type="domain" description="Ubiquitin-like" evidence="1">
    <location>
        <begin position="1"/>
        <end position="69"/>
    </location>
</feature>
<evidence type="ECO:0000313" key="3">
    <source>
        <dbReference type="Proteomes" id="UP001281761"/>
    </source>
</evidence>
<reference evidence="2 3" key="1">
    <citation type="journal article" date="2022" name="bioRxiv">
        <title>Genomics of Preaxostyla Flagellates Illuminates Evolutionary Transitions and the Path Towards Mitochondrial Loss.</title>
        <authorList>
            <person name="Novak L.V.F."/>
            <person name="Treitli S.C."/>
            <person name="Pyrih J."/>
            <person name="Halakuc P."/>
            <person name="Pipaliya S.V."/>
            <person name="Vacek V."/>
            <person name="Brzon O."/>
            <person name="Soukal P."/>
            <person name="Eme L."/>
            <person name="Dacks J.B."/>
            <person name="Karnkowska A."/>
            <person name="Elias M."/>
            <person name="Hampl V."/>
        </authorList>
    </citation>
    <scope>NUCLEOTIDE SEQUENCE [LARGE SCALE GENOMIC DNA]</scope>
    <source>
        <strain evidence="2">NAU3</strain>
        <tissue evidence="2">Gut</tissue>
    </source>
</reference>
<dbReference type="InterPro" id="IPR009060">
    <property type="entry name" value="UBA-like_sf"/>
</dbReference>
<dbReference type="InterPro" id="IPR000626">
    <property type="entry name" value="Ubiquitin-like_dom"/>
</dbReference>